<keyword evidence="2" id="KW-1133">Transmembrane helix</keyword>
<dbReference type="EMBL" id="CP014228">
    <property type="protein sequence ID" value="AMD87532.1"/>
    <property type="molecule type" value="Genomic_DNA"/>
</dbReference>
<evidence type="ECO:0000256" key="2">
    <source>
        <dbReference type="SAM" id="Phobius"/>
    </source>
</evidence>
<proteinExistence type="predicted"/>
<keyword evidence="2" id="KW-0812">Transmembrane</keyword>
<accession>A0A0X8JEU0</accession>
<dbReference type="NCBIfam" id="TIGR03769">
    <property type="entry name" value="P_ac_wall_RPT"/>
    <property type="match status" value="2"/>
</dbReference>
<dbReference type="InterPro" id="IPR022435">
    <property type="entry name" value="Surface-anchored_actinobac"/>
</dbReference>
<evidence type="ECO:0000313" key="5">
    <source>
        <dbReference type="Proteomes" id="UP000065220"/>
    </source>
</evidence>
<feature type="compositionally biased region" description="Low complexity" evidence="1">
    <location>
        <begin position="208"/>
        <end position="262"/>
    </location>
</feature>
<evidence type="ECO:0008006" key="6">
    <source>
        <dbReference type="Google" id="ProtNLM"/>
    </source>
</evidence>
<evidence type="ECO:0000256" key="1">
    <source>
        <dbReference type="SAM" id="MobiDB-lite"/>
    </source>
</evidence>
<dbReference type="AlphaFoldDB" id="A0A0X8JEU0"/>
<feature type="chain" id="PRO_5007067370" description="Gram-positive cocci surface proteins LPxTG domain-containing protein" evidence="3">
    <location>
        <begin position="16"/>
        <end position="578"/>
    </location>
</feature>
<dbReference type="Proteomes" id="UP000065220">
    <property type="component" value="Chromosome"/>
</dbReference>
<feature type="compositionally biased region" description="Low complexity" evidence="1">
    <location>
        <begin position="455"/>
        <end position="489"/>
    </location>
</feature>
<reference evidence="5" key="1">
    <citation type="submission" date="2016-02" db="EMBL/GenBank/DDBJ databases">
        <authorList>
            <person name="Holder M.E."/>
            <person name="Ajami N.J."/>
            <person name="Petrosino J.F."/>
        </authorList>
    </citation>
    <scope>NUCLEOTIDE SEQUENCE [LARGE SCALE GENOMIC DNA]</scope>
    <source>
        <strain evidence="5">CCUG 36733</strain>
    </source>
</reference>
<feature type="transmembrane region" description="Helical" evidence="2">
    <location>
        <begin position="552"/>
        <end position="574"/>
    </location>
</feature>
<dbReference type="NCBIfam" id="NF038134">
    <property type="entry name" value="choice_anch_M"/>
    <property type="match status" value="2"/>
</dbReference>
<name>A0A0X8JEU0_ACTRD</name>
<sequence length="578" mass="58994">MLSLVLGLLAPTALAADRTVISENHTDAFYVVTTGGAPVVKVANGIRNTLYTPDDTVFAISPTTYSKENRLSGLSPEPIEGYCTGSWDADRYFEPGWSAPGFRENGFERMRIDFTAVTGPGRIAIVGNDPLGQDEHTTSPYLADGRYDVEPGASLPILGHTHAHWFLQRSGEYTITGRAVGTRADGTESASQPFTVTFRVERNDADTRPSAPAPTTSPSAPTSARPAPSASASAPAAPSAPSTARPSERPTSSPSPGTGPVVSREKVEIRRGHVDLLNVIAHDGRLALTVKDDTGVSPVLRSPESVTVHVPGRTWTRLPARLHGRLLPAAYYLPSTGQNQDVAPFPGWDTNGVRPDFGAVDLELVDVRGPGRVLAFGTGLGGALTSPLASGSFDLRAGEVIHQAHPAHVHTNWLFEKPGTYTMTVRAASTSAEGKRVVSEPATYTWVVEENGAADDASAPATAPASRGVSPATAAPAAPSAPTAPSAPSQAGTPEGLSTAATTNAVASAAGTASGAPANAAASSTPTAAGAVAGATASADERSSALARTGGAATPGVLAAAGGAVGLGALGLLVRRRG</sequence>
<feature type="region of interest" description="Disordered" evidence="1">
    <location>
        <begin position="455"/>
        <end position="498"/>
    </location>
</feature>
<keyword evidence="5" id="KW-1185">Reference proteome</keyword>
<keyword evidence="3" id="KW-0732">Signal</keyword>
<feature type="region of interest" description="Disordered" evidence="1">
    <location>
        <begin position="183"/>
        <end position="264"/>
    </location>
</feature>
<dbReference type="KEGG" id="ard:AXF14_07975"/>
<keyword evidence="2" id="KW-0472">Membrane</keyword>
<evidence type="ECO:0000313" key="4">
    <source>
        <dbReference type="EMBL" id="AMD87532.1"/>
    </source>
</evidence>
<organism evidence="4 5">
    <name type="scientific">Actinomyces radicidentis</name>
    <dbReference type="NCBI Taxonomy" id="111015"/>
    <lineage>
        <taxon>Bacteria</taxon>
        <taxon>Bacillati</taxon>
        <taxon>Actinomycetota</taxon>
        <taxon>Actinomycetes</taxon>
        <taxon>Actinomycetales</taxon>
        <taxon>Actinomycetaceae</taxon>
        <taxon>Actinomyces</taxon>
    </lineage>
</organism>
<gene>
    <name evidence="4" type="ORF">AXF14_07975</name>
</gene>
<dbReference type="STRING" id="111015.AXF14_07975"/>
<feature type="signal peptide" evidence="3">
    <location>
        <begin position="1"/>
        <end position="15"/>
    </location>
</feature>
<protein>
    <recommendedName>
        <fullName evidence="6">Gram-positive cocci surface proteins LPxTG domain-containing protein</fullName>
    </recommendedName>
</protein>
<evidence type="ECO:0000256" key="3">
    <source>
        <dbReference type="SAM" id="SignalP"/>
    </source>
</evidence>